<evidence type="ECO:0000313" key="2">
    <source>
        <dbReference type="EMBL" id="PJJ29321.1"/>
    </source>
</evidence>
<keyword evidence="1" id="KW-0472">Membrane</keyword>
<sequence length="146" mass="15997">MSSKTKIVVLRMKEIIYTAIFVGLGILLITLFLVMFRPKKDAVPTSGDPVHYVPGVYSSVITLNSQDINVEVTVDSKKITSVTLVPLSEAVTTMYPLMQPAMDNLSQQIINNQSTKNVSYATESRYTSGVLLKAVDQAIAKAQITE</sequence>
<evidence type="ECO:0000313" key="3">
    <source>
        <dbReference type="Proteomes" id="UP000231092"/>
    </source>
</evidence>
<dbReference type="Proteomes" id="UP000231092">
    <property type="component" value="Unassembled WGS sequence"/>
</dbReference>
<proteinExistence type="predicted"/>
<accession>A0A2M8Z7B3</accession>
<gene>
    <name evidence="2" type="ORF">H171_2862</name>
</gene>
<keyword evidence="1" id="KW-0812">Transmembrane</keyword>
<reference evidence="2 3" key="1">
    <citation type="submission" date="2017-11" db="EMBL/GenBank/DDBJ databases">
        <title>Understudied soil microbes with underappreciated capabilities: Untangling the Clostridium saccharolyticum group.</title>
        <authorList>
            <person name="Leschine S."/>
        </authorList>
    </citation>
    <scope>NUCLEOTIDE SEQUENCE [LARGE SCALE GENOMIC DNA]</scope>
    <source>
        <strain evidence="2 3">18A</strain>
    </source>
</reference>
<comment type="caution">
    <text evidence="2">The sequence shown here is derived from an EMBL/GenBank/DDBJ whole genome shotgun (WGS) entry which is preliminary data.</text>
</comment>
<organism evidence="2 3">
    <name type="scientific">[Clostridium] celerecrescens 18A</name>
    <dbReference type="NCBI Taxonomy" id="1286362"/>
    <lineage>
        <taxon>Bacteria</taxon>
        <taxon>Bacillati</taxon>
        <taxon>Bacillota</taxon>
        <taxon>Clostridia</taxon>
        <taxon>Lachnospirales</taxon>
        <taxon>Lachnospiraceae</taxon>
        <taxon>Lacrimispora</taxon>
    </lineage>
</organism>
<evidence type="ECO:0008006" key="4">
    <source>
        <dbReference type="Google" id="ProtNLM"/>
    </source>
</evidence>
<keyword evidence="1" id="KW-1133">Transmembrane helix</keyword>
<feature type="transmembrane region" description="Helical" evidence="1">
    <location>
        <begin position="15"/>
        <end position="36"/>
    </location>
</feature>
<name>A0A2M8Z7B3_9FIRM</name>
<dbReference type="AlphaFoldDB" id="A0A2M8Z7B3"/>
<dbReference type="OrthoDB" id="9790495at2"/>
<dbReference type="RefSeq" id="WP_025231729.1">
    <property type="nucleotide sequence ID" value="NZ_PGET01000001.1"/>
</dbReference>
<protein>
    <recommendedName>
        <fullName evidence="4">FMN-binding protein</fullName>
    </recommendedName>
</protein>
<dbReference type="EMBL" id="PGET01000001">
    <property type="protein sequence ID" value="PJJ29321.1"/>
    <property type="molecule type" value="Genomic_DNA"/>
</dbReference>
<evidence type="ECO:0000256" key="1">
    <source>
        <dbReference type="SAM" id="Phobius"/>
    </source>
</evidence>